<comment type="pathway">
    <text evidence="7">Metabolic intermediate biosynthesis; chorismate biosynthesis; chorismate from D-erythrose 4-phosphate and phosphoenolpyruvate: step 5/7.</text>
</comment>
<dbReference type="RefSeq" id="WP_166191530.1">
    <property type="nucleotide sequence ID" value="NZ_CP049811.1"/>
</dbReference>
<comment type="similarity">
    <text evidence="7">Belongs to the shikimate kinase family.</text>
</comment>
<dbReference type="PRINTS" id="PR01100">
    <property type="entry name" value="SHIKIMTKNASE"/>
</dbReference>
<dbReference type="GO" id="GO:0009073">
    <property type="term" value="P:aromatic amino acid family biosynthetic process"/>
    <property type="evidence" value="ECO:0007669"/>
    <property type="project" value="UniProtKB-KW"/>
</dbReference>
<dbReference type="Proteomes" id="UP000500791">
    <property type="component" value="Chromosome"/>
</dbReference>
<evidence type="ECO:0000313" key="9">
    <source>
        <dbReference type="Proteomes" id="UP000500791"/>
    </source>
</evidence>
<feature type="binding site" evidence="7">
    <location>
        <position position="88"/>
    </location>
    <ligand>
        <name>substrate</name>
    </ligand>
</feature>
<keyword evidence="7" id="KW-0479">Metal-binding</keyword>
<sequence length="181" mass="19513">MNEVVDPAPGRSIVLIGLMGAGKTSVGKRLAARLGRPFVDSDHEIEEAAGQDIPSIFATLGEGAFRDGERRVIARLLTGAPKVIATGGGAWMNAQTRAAIEKDALSVWLDAKLNTLHARVAGKPGRPLLDGQDANQVLERLIAQRYPLYEQADVRVLSTAGANHETMVDRILRAIEQEQEK</sequence>
<feature type="binding site" evidence="7">
    <location>
        <position position="126"/>
    </location>
    <ligand>
        <name>ATP</name>
        <dbReference type="ChEBI" id="CHEBI:30616"/>
    </ligand>
</feature>
<keyword evidence="5 7" id="KW-0067">ATP-binding</keyword>
<dbReference type="GO" id="GO:0008652">
    <property type="term" value="P:amino acid biosynthetic process"/>
    <property type="evidence" value="ECO:0007669"/>
    <property type="project" value="UniProtKB-KW"/>
</dbReference>
<dbReference type="UniPathway" id="UPA00053">
    <property type="reaction ID" value="UER00088"/>
</dbReference>
<dbReference type="HAMAP" id="MF_00109">
    <property type="entry name" value="Shikimate_kinase"/>
    <property type="match status" value="1"/>
</dbReference>
<comment type="cofactor">
    <cofactor evidence="7">
        <name>Mg(2+)</name>
        <dbReference type="ChEBI" id="CHEBI:18420"/>
    </cofactor>
    <text evidence="7">Binds 1 Mg(2+) ion per subunit.</text>
</comment>
<evidence type="ECO:0000256" key="6">
    <source>
        <dbReference type="ARBA" id="ARBA00023141"/>
    </source>
</evidence>
<dbReference type="InterPro" id="IPR027417">
    <property type="entry name" value="P-loop_NTPase"/>
</dbReference>
<dbReference type="GO" id="GO:0000287">
    <property type="term" value="F:magnesium ion binding"/>
    <property type="evidence" value="ECO:0007669"/>
    <property type="project" value="UniProtKB-UniRule"/>
</dbReference>
<feature type="binding site" evidence="7">
    <location>
        <begin position="20"/>
        <end position="25"/>
    </location>
    <ligand>
        <name>ATP</name>
        <dbReference type="ChEBI" id="CHEBI:30616"/>
    </ligand>
</feature>
<dbReference type="AlphaFoldDB" id="A0A6G7VN35"/>
<keyword evidence="7" id="KW-0460">Magnesium</keyword>
<comment type="caution">
    <text evidence="7">Lacks conserved residue(s) required for the propagation of feature annotation.</text>
</comment>
<keyword evidence="3 7" id="KW-0547">Nucleotide-binding</keyword>
<evidence type="ECO:0000256" key="1">
    <source>
        <dbReference type="ARBA" id="ARBA00022605"/>
    </source>
</evidence>
<dbReference type="GO" id="GO:0005829">
    <property type="term" value="C:cytosol"/>
    <property type="evidence" value="ECO:0007669"/>
    <property type="project" value="TreeGrafter"/>
</dbReference>
<evidence type="ECO:0000256" key="4">
    <source>
        <dbReference type="ARBA" id="ARBA00022777"/>
    </source>
</evidence>
<dbReference type="KEGG" id="mon:G8E03_10755"/>
<dbReference type="GO" id="GO:0009423">
    <property type="term" value="P:chorismate biosynthetic process"/>
    <property type="evidence" value="ECO:0007669"/>
    <property type="project" value="UniProtKB-UniRule"/>
</dbReference>
<evidence type="ECO:0000256" key="3">
    <source>
        <dbReference type="ARBA" id="ARBA00022741"/>
    </source>
</evidence>
<keyword evidence="7" id="KW-0963">Cytoplasm</keyword>
<dbReference type="EMBL" id="CP049811">
    <property type="protein sequence ID" value="QIK41207.1"/>
    <property type="molecule type" value="Genomic_DNA"/>
</dbReference>
<dbReference type="PANTHER" id="PTHR21087">
    <property type="entry name" value="SHIKIMATE KINASE"/>
    <property type="match status" value="1"/>
</dbReference>
<protein>
    <recommendedName>
        <fullName evidence="7">Shikimate kinase</fullName>
        <shortName evidence="7">SK</shortName>
        <ecNumber evidence="7">2.7.1.71</ecNumber>
    </recommendedName>
</protein>
<dbReference type="GO" id="GO:0005524">
    <property type="term" value="F:ATP binding"/>
    <property type="evidence" value="ECO:0007669"/>
    <property type="project" value="UniProtKB-UniRule"/>
</dbReference>
<keyword evidence="4 7" id="KW-0418">Kinase</keyword>
<reference evidence="8 9" key="1">
    <citation type="submission" date="2020-03" db="EMBL/GenBank/DDBJ databases">
        <title>Complete genome sequence of Monaibacterium sp. ALG8 with diverse plasmids.</title>
        <authorList>
            <person name="Sun C."/>
        </authorList>
    </citation>
    <scope>NUCLEOTIDE SEQUENCE [LARGE SCALE GENOMIC DNA]</scope>
    <source>
        <strain evidence="8 9">ALG8</strain>
    </source>
</reference>
<feature type="binding site" evidence="7">
    <location>
        <position position="145"/>
    </location>
    <ligand>
        <name>substrate</name>
    </ligand>
</feature>
<comment type="catalytic activity">
    <reaction evidence="7">
        <text>shikimate + ATP = 3-phosphoshikimate + ADP + H(+)</text>
        <dbReference type="Rhea" id="RHEA:13121"/>
        <dbReference type="ChEBI" id="CHEBI:15378"/>
        <dbReference type="ChEBI" id="CHEBI:30616"/>
        <dbReference type="ChEBI" id="CHEBI:36208"/>
        <dbReference type="ChEBI" id="CHEBI:145989"/>
        <dbReference type="ChEBI" id="CHEBI:456216"/>
        <dbReference type="EC" id="2.7.1.71"/>
    </reaction>
</comment>
<gene>
    <name evidence="7" type="primary">aroK</name>
    <name evidence="8" type="ORF">G8E03_10755</name>
</gene>
<dbReference type="NCBIfam" id="NF010552">
    <property type="entry name" value="PRK13946.1"/>
    <property type="match status" value="1"/>
</dbReference>
<dbReference type="InterPro" id="IPR031322">
    <property type="entry name" value="Shikimate/glucono_kinase"/>
</dbReference>
<feature type="binding site" evidence="7">
    <location>
        <position position="66"/>
    </location>
    <ligand>
        <name>substrate</name>
    </ligand>
</feature>
<dbReference type="Gene3D" id="3.40.50.300">
    <property type="entry name" value="P-loop containing nucleotide triphosphate hydrolases"/>
    <property type="match status" value="1"/>
</dbReference>
<organism evidence="8 9">
    <name type="scientific">Pontivivens nitratireducens</name>
    <dbReference type="NCBI Taxonomy" id="2758038"/>
    <lineage>
        <taxon>Bacteria</taxon>
        <taxon>Pseudomonadati</taxon>
        <taxon>Pseudomonadota</taxon>
        <taxon>Alphaproteobacteria</taxon>
        <taxon>Rhodobacterales</taxon>
        <taxon>Paracoccaceae</taxon>
        <taxon>Pontivivens</taxon>
    </lineage>
</organism>
<feature type="binding site" evidence="7">
    <location>
        <position position="24"/>
    </location>
    <ligand>
        <name>Mg(2+)</name>
        <dbReference type="ChEBI" id="CHEBI:18420"/>
    </ligand>
</feature>
<accession>A0A6G7VN35</accession>
<evidence type="ECO:0000313" key="8">
    <source>
        <dbReference type="EMBL" id="QIK41207.1"/>
    </source>
</evidence>
<name>A0A6G7VN35_9RHOB</name>
<evidence type="ECO:0000256" key="7">
    <source>
        <dbReference type="HAMAP-Rule" id="MF_00109"/>
    </source>
</evidence>
<comment type="function">
    <text evidence="7">Catalyzes the specific phosphorylation of the 3-hydroxyl group of shikimic acid using ATP as a cosubstrate.</text>
</comment>
<dbReference type="PANTHER" id="PTHR21087:SF16">
    <property type="entry name" value="SHIKIMATE KINASE 1, CHLOROPLASTIC"/>
    <property type="match status" value="1"/>
</dbReference>
<comment type="subcellular location">
    <subcellularLocation>
        <location evidence="7">Cytoplasm</location>
    </subcellularLocation>
</comment>
<evidence type="ECO:0000256" key="2">
    <source>
        <dbReference type="ARBA" id="ARBA00022679"/>
    </source>
</evidence>
<keyword evidence="1 7" id="KW-0028">Amino-acid biosynthesis</keyword>
<comment type="subunit">
    <text evidence="7">Monomer.</text>
</comment>
<dbReference type="CDD" id="cd00464">
    <property type="entry name" value="SK"/>
    <property type="match status" value="1"/>
</dbReference>
<dbReference type="EC" id="2.7.1.71" evidence="7"/>
<keyword evidence="2 7" id="KW-0808">Transferase</keyword>
<dbReference type="SUPFAM" id="SSF52540">
    <property type="entry name" value="P-loop containing nucleoside triphosphate hydrolases"/>
    <property type="match status" value="1"/>
</dbReference>
<keyword evidence="9" id="KW-1185">Reference proteome</keyword>
<dbReference type="Pfam" id="PF01202">
    <property type="entry name" value="SKI"/>
    <property type="match status" value="1"/>
</dbReference>
<evidence type="ECO:0000256" key="5">
    <source>
        <dbReference type="ARBA" id="ARBA00022840"/>
    </source>
</evidence>
<proteinExistence type="inferred from homology"/>
<dbReference type="InterPro" id="IPR000623">
    <property type="entry name" value="Shikimate_kinase/TSH1"/>
</dbReference>
<dbReference type="GO" id="GO:0004765">
    <property type="term" value="F:shikimate kinase activity"/>
    <property type="evidence" value="ECO:0007669"/>
    <property type="project" value="UniProtKB-UniRule"/>
</dbReference>
<keyword evidence="6 7" id="KW-0057">Aromatic amino acid biosynthesis</keyword>
<feature type="binding site" evidence="7">
    <location>
        <position position="42"/>
    </location>
    <ligand>
        <name>substrate</name>
    </ligand>
</feature>